<evidence type="ECO:0000313" key="3">
    <source>
        <dbReference type="Proteomes" id="UP000784294"/>
    </source>
</evidence>
<dbReference type="EMBL" id="CAAALY010247943">
    <property type="protein sequence ID" value="VEL34576.1"/>
    <property type="molecule type" value="Genomic_DNA"/>
</dbReference>
<dbReference type="AlphaFoldDB" id="A0A448XE51"/>
<dbReference type="Proteomes" id="UP000784294">
    <property type="component" value="Unassembled WGS sequence"/>
</dbReference>
<organism evidence="2 3">
    <name type="scientific">Protopolystoma xenopodis</name>
    <dbReference type="NCBI Taxonomy" id="117903"/>
    <lineage>
        <taxon>Eukaryota</taxon>
        <taxon>Metazoa</taxon>
        <taxon>Spiralia</taxon>
        <taxon>Lophotrochozoa</taxon>
        <taxon>Platyhelminthes</taxon>
        <taxon>Monogenea</taxon>
        <taxon>Polyopisthocotylea</taxon>
        <taxon>Polystomatidea</taxon>
        <taxon>Polystomatidae</taxon>
        <taxon>Protopolystoma</taxon>
    </lineage>
</organism>
<sequence length="176" mass="19930">MRRESESESESESRGQDGRTDRLSRTIERPGSRAERRCTRSSTYLVTGVDAEGLVVVAAEHAQVQRRLDKLRGPVVEMIEQAEEPKEIFRVHFGVLVANVRIYESQQRHQREVNRPDDYRGEKSTLVASVRTQMSKRQSIEGRQCLLTLIGAESVLPGGLVFEASFLGLGRFDSRQ</sequence>
<gene>
    <name evidence="2" type="ORF">PXEA_LOCUS28016</name>
</gene>
<reference evidence="2" key="1">
    <citation type="submission" date="2018-11" db="EMBL/GenBank/DDBJ databases">
        <authorList>
            <consortium name="Pathogen Informatics"/>
        </authorList>
    </citation>
    <scope>NUCLEOTIDE SEQUENCE</scope>
</reference>
<accession>A0A448XE51</accession>
<evidence type="ECO:0000313" key="2">
    <source>
        <dbReference type="EMBL" id="VEL34576.1"/>
    </source>
</evidence>
<evidence type="ECO:0000256" key="1">
    <source>
        <dbReference type="SAM" id="MobiDB-lite"/>
    </source>
</evidence>
<name>A0A448XE51_9PLAT</name>
<protein>
    <submittedName>
        <fullName evidence="2">Uncharacterized protein</fullName>
    </submittedName>
</protein>
<proteinExistence type="predicted"/>
<keyword evidence="3" id="KW-1185">Reference proteome</keyword>
<comment type="caution">
    <text evidence="2">The sequence shown here is derived from an EMBL/GenBank/DDBJ whole genome shotgun (WGS) entry which is preliminary data.</text>
</comment>
<feature type="region of interest" description="Disordered" evidence="1">
    <location>
        <begin position="1"/>
        <end position="38"/>
    </location>
</feature>